<dbReference type="OrthoDB" id="2213423at2"/>
<dbReference type="GO" id="GO:0016297">
    <property type="term" value="F:fatty acyl-[ACP] hydrolase activity"/>
    <property type="evidence" value="ECO:0007669"/>
    <property type="project" value="UniProtKB-EC"/>
</dbReference>
<dbReference type="InterPro" id="IPR001031">
    <property type="entry name" value="Thioesterase"/>
</dbReference>
<name>M1MFJ4_9CLOT</name>
<dbReference type="eggNOG" id="COG3208">
    <property type="taxonomic scope" value="Bacteria"/>
</dbReference>
<dbReference type="STRING" id="36745.CLSAP_26570"/>
<dbReference type="KEGG" id="csr:Cspa_c29230"/>
<dbReference type="SUPFAM" id="SSF53474">
    <property type="entry name" value="alpha/beta-Hydrolases"/>
    <property type="match status" value="1"/>
</dbReference>
<organism evidence="3 4">
    <name type="scientific">Clostridium saccharoperbutylacetonicum N1-4(HMT)</name>
    <dbReference type="NCBI Taxonomy" id="931276"/>
    <lineage>
        <taxon>Bacteria</taxon>
        <taxon>Bacillati</taxon>
        <taxon>Bacillota</taxon>
        <taxon>Clostridia</taxon>
        <taxon>Eubacteriales</taxon>
        <taxon>Clostridiaceae</taxon>
        <taxon>Clostridium</taxon>
    </lineage>
</organism>
<protein>
    <submittedName>
        <fullName evidence="3">Oleoyl-(Acyl-carrier-protein) hydrolase</fullName>
        <ecNumber evidence="3">3.1.2.14</ecNumber>
    </submittedName>
</protein>
<keyword evidence="4" id="KW-1185">Reference proteome</keyword>
<gene>
    <name evidence="3" type="ORF">Cspa_c29230</name>
</gene>
<proteinExistence type="inferred from homology"/>
<reference evidence="3 4" key="1">
    <citation type="submission" date="2013-02" db="EMBL/GenBank/DDBJ databases">
        <title>Genome sequence of Clostridium saccharoperbutylacetonicum N1-4(HMT).</title>
        <authorList>
            <person name="Poehlein A."/>
            <person name="Daniel R."/>
        </authorList>
    </citation>
    <scope>NUCLEOTIDE SEQUENCE [LARGE SCALE GENOMIC DNA]</scope>
    <source>
        <strain evidence="4">N1-4(HMT)</strain>
    </source>
</reference>
<evidence type="ECO:0000259" key="2">
    <source>
        <dbReference type="Pfam" id="PF00975"/>
    </source>
</evidence>
<dbReference type="PATRIC" id="fig|931276.5.peg.2940"/>
<dbReference type="AlphaFoldDB" id="M1MFJ4"/>
<comment type="similarity">
    <text evidence="1">Belongs to the thioesterase family.</text>
</comment>
<evidence type="ECO:0000256" key="1">
    <source>
        <dbReference type="ARBA" id="ARBA00007169"/>
    </source>
</evidence>
<feature type="domain" description="Thioesterase" evidence="2">
    <location>
        <begin position="5"/>
        <end position="228"/>
    </location>
</feature>
<dbReference type="Pfam" id="PF00975">
    <property type="entry name" value="Thioesterase"/>
    <property type="match status" value="1"/>
</dbReference>
<dbReference type="EC" id="3.1.2.14" evidence="3"/>
<sequence length="236" mass="27417">MKEIKLFCFPYAGGSSVIYEKWRKFLYPSIKLIPIEYAGRGNRFNKPLLENINDILEDVFLIIEKNLDKGDEYSLFGHSMGALIAYELSYKLISENFNSPTHVFFSGKLAPHIENSFNPINNLNDLEFKQKILQLGGTPIEALKNEEWSKLFLPILKTDFKAVENYIYCKKDKLLPCNFSILYGQDDFLTASKIEEWTYHTKKQCNFLKFSGGHFFLKDHTSDITTLINNTLSFKY</sequence>
<accession>M1MFJ4</accession>
<evidence type="ECO:0000313" key="4">
    <source>
        <dbReference type="Proteomes" id="UP000011728"/>
    </source>
</evidence>
<evidence type="ECO:0000313" key="3">
    <source>
        <dbReference type="EMBL" id="AGF56684.1"/>
    </source>
</evidence>
<dbReference type="PANTHER" id="PTHR11487:SF0">
    <property type="entry name" value="S-ACYL FATTY ACID SYNTHASE THIOESTERASE, MEDIUM CHAIN"/>
    <property type="match status" value="1"/>
</dbReference>
<dbReference type="PANTHER" id="PTHR11487">
    <property type="entry name" value="THIOESTERASE"/>
    <property type="match status" value="1"/>
</dbReference>
<dbReference type="EMBL" id="CP004121">
    <property type="protein sequence ID" value="AGF56684.1"/>
    <property type="molecule type" value="Genomic_DNA"/>
</dbReference>
<dbReference type="HOGENOM" id="CLU_070456_2_0_9"/>
<keyword evidence="3" id="KW-0378">Hydrolase</keyword>
<dbReference type="InterPro" id="IPR029058">
    <property type="entry name" value="AB_hydrolase_fold"/>
</dbReference>
<dbReference type="RefSeq" id="WP_015393003.1">
    <property type="nucleotide sequence ID" value="NC_020291.1"/>
</dbReference>
<dbReference type="GO" id="GO:0008610">
    <property type="term" value="P:lipid biosynthetic process"/>
    <property type="evidence" value="ECO:0007669"/>
    <property type="project" value="TreeGrafter"/>
</dbReference>
<dbReference type="Proteomes" id="UP000011728">
    <property type="component" value="Chromosome"/>
</dbReference>
<dbReference type="InterPro" id="IPR012223">
    <property type="entry name" value="TEII"/>
</dbReference>
<dbReference type="Gene3D" id="3.40.50.1820">
    <property type="entry name" value="alpha/beta hydrolase"/>
    <property type="match status" value="1"/>
</dbReference>